<feature type="non-terminal residue" evidence="2">
    <location>
        <position position="52"/>
    </location>
</feature>
<sequence length="52" mass="6128">MRRQLHRWTQSLLFLFPTVLFLYITVLHNGFLLASITFGDRPLDHSLVNSNK</sequence>
<keyword evidence="1" id="KW-1133">Transmembrane helix</keyword>
<proteinExistence type="predicted"/>
<keyword evidence="1" id="KW-0812">Transmembrane</keyword>
<dbReference type="EMBL" id="HACG01051706">
    <property type="protein sequence ID" value="CEK98577.1"/>
    <property type="molecule type" value="Transcribed_RNA"/>
</dbReference>
<evidence type="ECO:0000313" key="2">
    <source>
        <dbReference type="EMBL" id="CEK98577.1"/>
    </source>
</evidence>
<evidence type="ECO:0000256" key="1">
    <source>
        <dbReference type="SAM" id="Phobius"/>
    </source>
</evidence>
<accession>A0A0B7C066</accession>
<name>A0A0B7C066_9EUPU</name>
<reference evidence="2" key="1">
    <citation type="submission" date="2014-12" db="EMBL/GenBank/DDBJ databases">
        <title>Insight into the proteome of Arion vulgaris.</title>
        <authorList>
            <person name="Aradska J."/>
            <person name="Bulat T."/>
            <person name="Smidak R."/>
            <person name="Sarate P."/>
            <person name="Gangsoo J."/>
            <person name="Sialana F."/>
            <person name="Bilban M."/>
            <person name="Lubec G."/>
        </authorList>
    </citation>
    <scope>NUCLEOTIDE SEQUENCE</scope>
    <source>
        <tissue evidence="2">Skin</tissue>
    </source>
</reference>
<keyword evidence="1" id="KW-0472">Membrane</keyword>
<feature type="transmembrane region" description="Helical" evidence="1">
    <location>
        <begin position="12"/>
        <end position="38"/>
    </location>
</feature>
<organism evidence="2">
    <name type="scientific">Arion vulgaris</name>
    <dbReference type="NCBI Taxonomy" id="1028688"/>
    <lineage>
        <taxon>Eukaryota</taxon>
        <taxon>Metazoa</taxon>
        <taxon>Spiralia</taxon>
        <taxon>Lophotrochozoa</taxon>
        <taxon>Mollusca</taxon>
        <taxon>Gastropoda</taxon>
        <taxon>Heterobranchia</taxon>
        <taxon>Euthyneura</taxon>
        <taxon>Panpulmonata</taxon>
        <taxon>Eupulmonata</taxon>
        <taxon>Stylommatophora</taxon>
        <taxon>Helicina</taxon>
        <taxon>Arionoidea</taxon>
        <taxon>Arionidae</taxon>
        <taxon>Arion</taxon>
    </lineage>
</organism>
<protein>
    <submittedName>
        <fullName evidence="2">Uncharacterized protein</fullName>
    </submittedName>
</protein>
<gene>
    <name evidence="2" type="primary">ORF219080</name>
</gene>
<dbReference type="AlphaFoldDB" id="A0A0B7C066"/>